<comment type="cofactor">
    <cofactor evidence="3">
        <name>Co(2+)</name>
        <dbReference type="ChEBI" id="CHEBI:48828"/>
    </cofactor>
</comment>
<feature type="binding site" evidence="10 13">
    <location>
        <position position="44"/>
    </location>
    <ligand>
        <name>a divalent metal cation</name>
        <dbReference type="ChEBI" id="CHEBI:60240"/>
    </ligand>
</feature>
<keyword evidence="13" id="KW-0464">Manganese</keyword>
<organism evidence="15 16">
    <name type="scientific">Pyrinomonas methylaliphatogenes</name>
    <dbReference type="NCBI Taxonomy" id="454194"/>
    <lineage>
        <taxon>Bacteria</taxon>
        <taxon>Pseudomonadati</taxon>
        <taxon>Acidobacteriota</taxon>
        <taxon>Blastocatellia</taxon>
        <taxon>Blastocatellales</taxon>
        <taxon>Pyrinomonadaceae</taxon>
        <taxon>Pyrinomonas</taxon>
    </lineage>
</organism>
<feature type="active site" description="Proton acceptor" evidence="10 12">
    <location>
        <position position="44"/>
    </location>
</feature>
<evidence type="ECO:0000256" key="14">
    <source>
        <dbReference type="PIRSR" id="PIRSR001461-3"/>
    </source>
</evidence>
<evidence type="ECO:0000313" key="15">
    <source>
        <dbReference type="EMBL" id="CDM64932.1"/>
    </source>
</evidence>
<dbReference type="GO" id="GO:0019323">
    <property type="term" value="P:pentose catabolic process"/>
    <property type="evidence" value="ECO:0007669"/>
    <property type="project" value="UniProtKB-UniRule"/>
</dbReference>
<reference evidence="15 16" key="2">
    <citation type="submission" date="2015-01" db="EMBL/GenBank/DDBJ databases">
        <title>Complete genome sequence of Pyrinomonas methylaliphatogenes type strain K22T.</title>
        <authorList>
            <person name="Lee K.C.Y."/>
            <person name="Power J.F."/>
            <person name="Dunfield P.F."/>
            <person name="Morgan X.C."/>
            <person name="Huttenhower C."/>
            <person name="Stott M.B."/>
        </authorList>
    </citation>
    <scope>NUCLEOTIDE SEQUENCE [LARGE SCALE GENOMIC DNA]</scope>
    <source>
        <strain evidence="15 16">K22</strain>
    </source>
</reference>
<keyword evidence="16" id="KW-1185">Reference proteome</keyword>
<evidence type="ECO:0000256" key="7">
    <source>
        <dbReference type="ARBA" id="ARBA00013188"/>
    </source>
</evidence>
<keyword evidence="13" id="KW-0170">Cobalt</keyword>
<dbReference type="PIRSF" id="PIRSF001461">
    <property type="entry name" value="RPE"/>
    <property type="match status" value="1"/>
</dbReference>
<feature type="binding site" evidence="10 14">
    <location>
        <begin position="151"/>
        <end position="154"/>
    </location>
    <ligand>
        <name>substrate</name>
    </ligand>
</feature>
<evidence type="ECO:0000256" key="1">
    <source>
        <dbReference type="ARBA" id="ARBA00001782"/>
    </source>
</evidence>
<reference evidence="15 16" key="1">
    <citation type="submission" date="2013-12" db="EMBL/GenBank/DDBJ databases">
        <authorList>
            <person name="Stott M."/>
        </authorList>
    </citation>
    <scope>NUCLEOTIDE SEQUENCE [LARGE SCALE GENOMIC DNA]</scope>
    <source>
        <strain evidence="15 16">K22</strain>
    </source>
</reference>
<name>A0A0B6WW04_9BACT</name>
<dbReference type="GO" id="GO:0005737">
    <property type="term" value="C:cytoplasm"/>
    <property type="evidence" value="ECO:0007669"/>
    <property type="project" value="UniProtKB-ARBA"/>
</dbReference>
<comment type="cofactor">
    <cofactor evidence="4">
        <name>Zn(2+)</name>
        <dbReference type="ChEBI" id="CHEBI:29105"/>
    </cofactor>
</comment>
<dbReference type="AlphaFoldDB" id="A0A0B6WW04"/>
<dbReference type="FunFam" id="3.20.20.70:FF:000004">
    <property type="entry name" value="Ribulose-phosphate 3-epimerase"/>
    <property type="match status" value="1"/>
</dbReference>
<dbReference type="Gene3D" id="3.20.20.70">
    <property type="entry name" value="Aldolase class I"/>
    <property type="match status" value="1"/>
</dbReference>
<keyword evidence="8 10" id="KW-0479">Metal-binding</keyword>
<accession>A0A0B6WW04</accession>
<evidence type="ECO:0000256" key="3">
    <source>
        <dbReference type="ARBA" id="ARBA00001941"/>
    </source>
</evidence>
<feature type="binding site" evidence="10 14">
    <location>
        <position position="75"/>
    </location>
    <ligand>
        <name>substrate</name>
    </ligand>
</feature>
<feature type="binding site" evidence="10 13">
    <location>
        <position position="42"/>
    </location>
    <ligand>
        <name>a divalent metal cation</name>
        <dbReference type="ChEBI" id="CHEBI:60240"/>
    </ligand>
</feature>
<dbReference type="EC" id="5.1.3.1" evidence="7 10"/>
<dbReference type="PANTHER" id="PTHR11749">
    <property type="entry name" value="RIBULOSE-5-PHOSPHATE-3-EPIMERASE"/>
    <property type="match status" value="1"/>
</dbReference>
<evidence type="ECO:0000313" key="16">
    <source>
        <dbReference type="Proteomes" id="UP000031518"/>
    </source>
</evidence>
<evidence type="ECO:0000256" key="4">
    <source>
        <dbReference type="ARBA" id="ARBA00001947"/>
    </source>
</evidence>
<evidence type="ECO:0000256" key="6">
    <source>
        <dbReference type="ARBA" id="ARBA00009541"/>
    </source>
</evidence>
<keyword evidence="13" id="KW-0862">Zinc</keyword>
<dbReference type="PROSITE" id="PS01085">
    <property type="entry name" value="RIBUL_P_3_EPIMER_1"/>
    <property type="match status" value="1"/>
</dbReference>
<evidence type="ECO:0000256" key="2">
    <source>
        <dbReference type="ARBA" id="ARBA00001936"/>
    </source>
</evidence>
<dbReference type="CDD" id="cd00429">
    <property type="entry name" value="RPE"/>
    <property type="match status" value="1"/>
</dbReference>
<evidence type="ECO:0000256" key="11">
    <source>
        <dbReference type="PIRNR" id="PIRNR001461"/>
    </source>
</evidence>
<dbReference type="Pfam" id="PF00834">
    <property type="entry name" value="Ribul_P_3_epim"/>
    <property type="match status" value="1"/>
</dbReference>
<keyword evidence="10 11" id="KW-0119">Carbohydrate metabolism</keyword>
<sequence>MSERSGIKSVMAEIAPSILAADFARLGEAVEAVERGGAAIIHVDVMDGHFVPNITMGLPIVRSLARVTRLPLDAHLMIAEPARYVAQFAEAGARMVSVHVEAETHLHRTLMEIKRHGALAGVAINPATPLVLLEEALPYADYVVLMAVNPGFSGQAFIPTTIDKLRRLRRMIVERRVATRIEVDGGIELENAAEVAAAGADIIVAATAVFDSADPAEAVRKLREAAVQWV</sequence>
<feature type="binding site" evidence="10">
    <location>
        <begin position="184"/>
        <end position="186"/>
    </location>
    <ligand>
        <name>substrate</name>
    </ligand>
</feature>
<comment type="pathway">
    <text evidence="10">Carbohydrate degradation.</text>
</comment>
<evidence type="ECO:0000256" key="12">
    <source>
        <dbReference type="PIRSR" id="PIRSR001461-1"/>
    </source>
</evidence>
<comment type="catalytic activity">
    <reaction evidence="1 10 11">
        <text>D-ribulose 5-phosphate = D-xylulose 5-phosphate</text>
        <dbReference type="Rhea" id="RHEA:13677"/>
        <dbReference type="ChEBI" id="CHEBI:57737"/>
        <dbReference type="ChEBI" id="CHEBI:58121"/>
        <dbReference type="EC" id="5.1.3.1"/>
    </reaction>
</comment>
<dbReference type="Proteomes" id="UP000031518">
    <property type="component" value="Unassembled WGS sequence"/>
</dbReference>
<feature type="binding site" evidence="14">
    <location>
        <position position="186"/>
    </location>
    <ligand>
        <name>substrate</name>
    </ligand>
</feature>
<comment type="cofactor">
    <cofactor evidence="10 13">
        <name>a divalent metal cation</name>
        <dbReference type="ChEBI" id="CHEBI:60240"/>
    </cofactor>
    <text evidence="10 13">Binds 1 divalent metal cation per subunit.</text>
</comment>
<feature type="binding site" evidence="10 13">
    <location>
        <position position="75"/>
    </location>
    <ligand>
        <name>a divalent metal cation</name>
        <dbReference type="ChEBI" id="CHEBI:60240"/>
    </ligand>
</feature>
<comment type="cofactor">
    <cofactor evidence="5">
        <name>Fe(2+)</name>
        <dbReference type="ChEBI" id="CHEBI:29033"/>
    </cofactor>
</comment>
<gene>
    <name evidence="10" type="primary">rpe</name>
    <name evidence="15" type="ORF">PYK22_00927</name>
</gene>
<feature type="binding site" evidence="10 13">
    <location>
        <position position="184"/>
    </location>
    <ligand>
        <name>a divalent metal cation</name>
        <dbReference type="ChEBI" id="CHEBI:60240"/>
    </ligand>
</feature>
<evidence type="ECO:0000256" key="13">
    <source>
        <dbReference type="PIRSR" id="PIRSR001461-2"/>
    </source>
</evidence>
<dbReference type="GO" id="GO:0004750">
    <property type="term" value="F:D-ribulose-phosphate 3-epimerase activity"/>
    <property type="evidence" value="ECO:0007669"/>
    <property type="project" value="UniProtKB-UniRule"/>
</dbReference>
<dbReference type="NCBIfam" id="TIGR01163">
    <property type="entry name" value="rpe"/>
    <property type="match status" value="1"/>
</dbReference>
<dbReference type="InterPro" id="IPR000056">
    <property type="entry name" value="Ribul_P_3_epim-like"/>
</dbReference>
<feature type="active site" description="Proton donor" evidence="10 12">
    <location>
        <position position="184"/>
    </location>
</feature>
<feature type="binding site" evidence="10 14">
    <location>
        <position position="17"/>
    </location>
    <ligand>
        <name>substrate</name>
    </ligand>
</feature>
<dbReference type="GO" id="GO:0046872">
    <property type="term" value="F:metal ion binding"/>
    <property type="evidence" value="ECO:0007669"/>
    <property type="project" value="UniProtKB-UniRule"/>
</dbReference>
<dbReference type="NCBIfam" id="NF004076">
    <property type="entry name" value="PRK05581.1-4"/>
    <property type="match status" value="1"/>
</dbReference>
<comment type="similarity">
    <text evidence="6 10 11">Belongs to the ribulose-phosphate 3-epimerase family.</text>
</comment>
<dbReference type="HAMAP" id="MF_02227">
    <property type="entry name" value="RPE"/>
    <property type="match status" value="1"/>
</dbReference>
<keyword evidence="9 10" id="KW-0413">Isomerase</keyword>
<evidence type="ECO:0000256" key="10">
    <source>
        <dbReference type="HAMAP-Rule" id="MF_02227"/>
    </source>
</evidence>
<dbReference type="GO" id="GO:0006098">
    <property type="term" value="P:pentose-phosphate shunt"/>
    <property type="evidence" value="ECO:0007669"/>
    <property type="project" value="UniProtKB-UniRule"/>
</dbReference>
<dbReference type="InterPro" id="IPR011060">
    <property type="entry name" value="RibuloseP-bd_barrel"/>
</dbReference>
<dbReference type="SUPFAM" id="SSF51366">
    <property type="entry name" value="Ribulose-phoshate binding barrel"/>
    <property type="match status" value="1"/>
</dbReference>
<comment type="cofactor">
    <cofactor evidence="2">
        <name>Mn(2+)</name>
        <dbReference type="ChEBI" id="CHEBI:29035"/>
    </cofactor>
</comment>
<protein>
    <recommendedName>
        <fullName evidence="7 10">Ribulose-phosphate 3-epimerase</fullName>
        <ecNumber evidence="7 10">5.1.3.1</ecNumber>
    </recommendedName>
</protein>
<feature type="binding site" evidence="14">
    <location>
        <begin position="206"/>
        <end position="207"/>
    </location>
    <ligand>
        <name>substrate</name>
    </ligand>
</feature>
<evidence type="ECO:0000256" key="9">
    <source>
        <dbReference type="ARBA" id="ARBA00023235"/>
    </source>
</evidence>
<evidence type="ECO:0000256" key="5">
    <source>
        <dbReference type="ARBA" id="ARBA00001954"/>
    </source>
</evidence>
<comment type="function">
    <text evidence="10">Catalyzes the reversible epimerization of D-ribulose 5-phosphate to D-xylulose 5-phosphate.</text>
</comment>
<dbReference type="InterPro" id="IPR013785">
    <property type="entry name" value="Aldolase_TIM"/>
</dbReference>
<dbReference type="RefSeq" id="WP_211197615.1">
    <property type="nucleotide sequence ID" value="NZ_CBXV010000004.1"/>
</dbReference>
<evidence type="ECO:0000256" key="8">
    <source>
        <dbReference type="ARBA" id="ARBA00022723"/>
    </source>
</evidence>
<comment type="caution">
    <text evidence="10">Lacks conserved residue(s) required for the propagation of feature annotation.</text>
</comment>
<proteinExistence type="inferred from homology"/>
<dbReference type="EMBL" id="CBXV010000004">
    <property type="protein sequence ID" value="CDM64932.1"/>
    <property type="molecule type" value="Genomic_DNA"/>
</dbReference>
<dbReference type="STRING" id="454194.PYK22_00927"/>
<dbReference type="InterPro" id="IPR026019">
    <property type="entry name" value="Ribul_P_3_epim"/>
</dbReference>